<dbReference type="AlphaFoldDB" id="A0A0M4EB06"/>
<reference evidence="1 2" key="1">
    <citation type="submission" date="2015-08" db="EMBL/GenBank/DDBJ databases">
        <title>Ancestral chromatin configuration constrains chromatin evolution on differentiating sex chromosomes in Drosophila.</title>
        <authorList>
            <person name="Zhou Q."/>
            <person name="Bachtrog D."/>
        </authorList>
    </citation>
    <scope>NUCLEOTIDE SEQUENCE [LARGE SCALE GENOMIC DNA]</scope>
    <source>
        <tissue evidence="1">Whole larvae</tissue>
    </source>
</reference>
<evidence type="ECO:0000313" key="2">
    <source>
        <dbReference type="Proteomes" id="UP000494163"/>
    </source>
</evidence>
<accession>A0A0M4EB06</accession>
<name>A0A0M4EB06_DROBS</name>
<keyword evidence="2" id="KW-1185">Reference proteome</keyword>
<dbReference type="Proteomes" id="UP000494163">
    <property type="component" value="Chromosome 2L"/>
</dbReference>
<evidence type="ECO:0000313" key="1">
    <source>
        <dbReference type="EMBL" id="ALC39688.1"/>
    </source>
</evidence>
<gene>
    <name evidence="1" type="ORF">Dbus_chr2Lg1773</name>
</gene>
<dbReference type="EMBL" id="CP012523">
    <property type="protein sequence ID" value="ALC39688.1"/>
    <property type="molecule type" value="Genomic_DNA"/>
</dbReference>
<organism evidence="1 2">
    <name type="scientific">Drosophila busckii</name>
    <name type="common">Fruit fly</name>
    <dbReference type="NCBI Taxonomy" id="30019"/>
    <lineage>
        <taxon>Eukaryota</taxon>
        <taxon>Metazoa</taxon>
        <taxon>Ecdysozoa</taxon>
        <taxon>Arthropoda</taxon>
        <taxon>Hexapoda</taxon>
        <taxon>Insecta</taxon>
        <taxon>Pterygota</taxon>
        <taxon>Neoptera</taxon>
        <taxon>Endopterygota</taxon>
        <taxon>Diptera</taxon>
        <taxon>Brachycera</taxon>
        <taxon>Muscomorpha</taxon>
        <taxon>Ephydroidea</taxon>
        <taxon>Drosophilidae</taxon>
        <taxon>Drosophila</taxon>
    </lineage>
</organism>
<proteinExistence type="predicted"/>
<protein>
    <submittedName>
        <fullName evidence="1">Maker517</fullName>
    </submittedName>
</protein>
<sequence length="21" mass="2471">MDWMDINQLSIVVKVTSQVTY</sequence>